<keyword evidence="4" id="KW-1185">Reference proteome</keyword>
<feature type="region of interest" description="Disordered" evidence="1">
    <location>
        <begin position="327"/>
        <end position="349"/>
    </location>
</feature>
<feature type="compositionally biased region" description="Polar residues" evidence="1">
    <location>
        <begin position="84"/>
        <end position="95"/>
    </location>
</feature>
<feature type="compositionally biased region" description="Low complexity" evidence="1">
    <location>
        <begin position="114"/>
        <end position="164"/>
    </location>
</feature>
<feature type="transmembrane region" description="Helical" evidence="2">
    <location>
        <begin position="53"/>
        <end position="75"/>
    </location>
</feature>
<sequence length="349" mass="36574">MPDIDRFDPELDRRTEALFRRFEAETDDVLEPLPPSAIRQLGDRRRTRRRTGIAAGTLALAAVAAGSALGLGGILPSQRARVDTASNPSPSQVTTAPAGPTGSPLPVFTPSSPPKSQQPVPEPAPSSEAASASPSPSDSITASPEPSGTPEATPSRSTAAASPAGWGQVADASSIYLTSPGDLAEESRLENDAKPQRSVSLCDRGRQGLGQSSDLNRHLGDGQAQAHVMVYSFTSVEQASQARSALRSWYHDCPATATAFGNQQVTLGEPVDLPLGERARQASGTTQSTFRQVTYTAATRTAMVEQASIIQVGNRLEWITFVAPAEGAPSPMDSPVRRRAAAISDQLAG</sequence>
<feature type="compositionally biased region" description="Basic and acidic residues" evidence="1">
    <location>
        <begin position="186"/>
        <end position="195"/>
    </location>
</feature>
<feature type="region of interest" description="Disordered" evidence="1">
    <location>
        <begin position="186"/>
        <end position="218"/>
    </location>
</feature>
<protein>
    <recommendedName>
        <fullName evidence="5">PknH-like extracellular domain-containing protein</fullName>
    </recommendedName>
</protein>
<keyword evidence="2" id="KW-1133">Transmembrane helix</keyword>
<keyword evidence="2" id="KW-0812">Transmembrane</keyword>
<keyword evidence="2" id="KW-0472">Membrane</keyword>
<dbReference type="EMBL" id="JBHUFZ010000027">
    <property type="protein sequence ID" value="MFD1890814.1"/>
    <property type="molecule type" value="Genomic_DNA"/>
</dbReference>
<evidence type="ECO:0000256" key="2">
    <source>
        <dbReference type="SAM" id="Phobius"/>
    </source>
</evidence>
<gene>
    <name evidence="3" type="ORF">ACFSCS_11570</name>
</gene>
<evidence type="ECO:0000313" key="4">
    <source>
        <dbReference type="Proteomes" id="UP001597326"/>
    </source>
</evidence>
<comment type="caution">
    <text evidence="3">The sequence shown here is derived from an EMBL/GenBank/DDBJ whole genome shotgun (WGS) entry which is preliminary data.</text>
</comment>
<dbReference type="Proteomes" id="UP001597326">
    <property type="component" value="Unassembled WGS sequence"/>
</dbReference>
<proteinExistence type="predicted"/>
<evidence type="ECO:0008006" key="5">
    <source>
        <dbReference type="Google" id="ProtNLM"/>
    </source>
</evidence>
<name>A0ABW4RXK6_9ACTN</name>
<accession>A0ABW4RXK6</accession>
<evidence type="ECO:0000313" key="3">
    <source>
        <dbReference type="EMBL" id="MFD1890814.1"/>
    </source>
</evidence>
<feature type="region of interest" description="Disordered" evidence="1">
    <location>
        <begin position="81"/>
        <end position="166"/>
    </location>
</feature>
<dbReference type="RefSeq" id="WP_343875177.1">
    <property type="nucleotide sequence ID" value="NZ_BAAAIX010000029.1"/>
</dbReference>
<evidence type="ECO:0000256" key="1">
    <source>
        <dbReference type="SAM" id="MobiDB-lite"/>
    </source>
</evidence>
<reference evidence="4" key="1">
    <citation type="journal article" date="2019" name="Int. J. Syst. Evol. Microbiol.">
        <title>The Global Catalogue of Microorganisms (GCM) 10K type strain sequencing project: providing services to taxonomists for standard genome sequencing and annotation.</title>
        <authorList>
            <consortium name="The Broad Institute Genomics Platform"/>
            <consortium name="The Broad Institute Genome Sequencing Center for Infectious Disease"/>
            <person name="Wu L."/>
            <person name="Ma J."/>
        </authorList>
    </citation>
    <scope>NUCLEOTIDE SEQUENCE [LARGE SCALE GENOMIC DNA]</scope>
    <source>
        <strain evidence="4">CAIM 431</strain>
    </source>
</reference>
<organism evidence="3 4">
    <name type="scientific">Luteococcus peritonei</name>
    <dbReference type="NCBI Taxonomy" id="88874"/>
    <lineage>
        <taxon>Bacteria</taxon>
        <taxon>Bacillati</taxon>
        <taxon>Actinomycetota</taxon>
        <taxon>Actinomycetes</taxon>
        <taxon>Propionibacteriales</taxon>
        <taxon>Propionibacteriaceae</taxon>
        <taxon>Luteococcus</taxon>
    </lineage>
</organism>